<gene>
    <name evidence="6" type="ORF">RN001_012504</name>
</gene>
<reference evidence="7" key="1">
    <citation type="submission" date="2023-01" db="EMBL/GenBank/DDBJ databases">
        <title>Key to firefly adult light organ development and bioluminescence: homeobox transcription factors regulate luciferase expression and transportation to peroxisome.</title>
        <authorList>
            <person name="Fu X."/>
        </authorList>
    </citation>
    <scope>NUCLEOTIDE SEQUENCE [LARGE SCALE GENOMIC DNA]</scope>
</reference>
<dbReference type="SMART" id="SM00249">
    <property type="entry name" value="PHD"/>
    <property type="match status" value="1"/>
</dbReference>
<keyword evidence="3" id="KW-0862">Zinc</keyword>
<feature type="domain" description="PHD-type" evidence="5">
    <location>
        <begin position="1"/>
        <end position="55"/>
    </location>
</feature>
<dbReference type="PROSITE" id="PS50016">
    <property type="entry name" value="ZF_PHD_2"/>
    <property type="match status" value="1"/>
</dbReference>
<dbReference type="InterPro" id="IPR011011">
    <property type="entry name" value="Znf_FYVE_PHD"/>
</dbReference>
<organism evidence="6 7">
    <name type="scientific">Aquatica leii</name>
    <dbReference type="NCBI Taxonomy" id="1421715"/>
    <lineage>
        <taxon>Eukaryota</taxon>
        <taxon>Metazoa</taxon>
        <taxon>Ecdysozoa</taxon>
        <taxon>Arthropoda</taxon>
        <taxon>Hexapoda</taxon>
        <taxon>Insecta</taxon>
        <taxon>Pterygota</taxon>
        <taxon>Neoptera</taxon>
        <taxon>Endopterygota</taxon>
        <taxon>Coleoptera</taxon>
        <taxon>Polyphaga</taxon>
        <taxon>Elateriformia</taxon>
        <taxon>Elateroidea</taxon>
        <taxon>Lampyridae</taxon>
        <taxon>Luciolinae</taxon>
        <taxon>Aquatica</taxon>
    </lineage>
</organism>
<dbReference type="EMBL" id="JARPUR010000005">
    <property type="protein sequence ID" value="KAK4876082.1"/>
    <property type="molecule type" value="Genomic_DNA"/>
</dbReference>
<evidence type="ECO:0000313" key="7">
    <source>
        <dbReference type="Proteomes" id="UP001353858"/>
    </source>
</evidence>
<accession>A0AAN7PUH3</accession>
<evidence type="ECO:0000313" key="6">
    <source>
        <dbReference type="EMBL" id="KAK4876082.1"/>
    </source>
</evidence>
<name>A0AAN7PUH3_9COLE</name>
<dbReference type="InterPro" id="IPR013083">
    <property type="entry name" value="Znf_RING/FYVE/PHD"/>
</dbReference>
<comment type="caution">
    <text evidence="6">The sequence shown here is derived from an EMBL/GenBank/DDBJ whole genome shotgun (WGS) entry which is preliminary data.</text>
</comment>
<dbReference type="InterPro" id="IPR019787">
    <property type="entry name" value="Znf_PHD-finger"/>
</dbReference>
<dbReference type="InterPro" id="IPR019786">
    <property type="entry name" value="Zinc_finger_PHD-type_CS"/>
</dbReference>
<keyword evidence="7" id="KW-1185">Reference proteome</keyword>
<evidence type="ECO:0000256" key="1">
    <source>
        <dbReference type="ARBA" id="ARBA00022723"/>
    </source>
</evidence>
<keyword evidence="1" id="KW-0479">Metal-binding</keyword>
<keyword evidence="2 4" id="KW-0863">Zinc-finger</keyword>
<evidence type="ECO:0000256" key="4">
    <source>
        <dbReference type="PROSITE-ProRule" id="PRU00146"/>
    </source>
</evidence>
<protein>
    <recommendedName>
        <fullName evidence="5">PHD-type domain-containing protein</fullName>
    </recommendedName>
</protein>
<dbReference type="AlphaFoldDB" id="A0AAN7PUH3"/>
<dbReference type="GO" id="GO:0008270">
    <property type="term" value="F:zinc ion binding"/>
    <property type="evidence" value="ECO:0007669"/>
    <property type="project" value="UniProtKB-KW"/>
</dbReference>
<dbReference type="PROSITE" id="PS01359">
    <property type="entry name" value="ZF_PHD_1"/>
    <property type="match status" value="1"/>
</dbReference>
<sequence length="257" mass="28062">MSSCSICELVISRHSSEKIQCCNCSGFFHWGCVNISKVEFEILGEKWNCNKCLQLRRQSRTFSDSDISMAGVDAGAVLTNRVTFPLQSVPKKTIGLSPITTQTALQTTTTKFQNISAELQFVVKISGASRGTPGLMTVPMNVTSTVSETNNQLTLQSLHGLQPVPQGHLHLKTKHEQYQLLTVASAPVVSGDLTPNTAVGVTAPFTFRTQTVSAGCCCRSYDINYSTYSTDNHNACSETANLLKLSGRKLRSQKNYQ</sequence>
<evidence type="ECO:0000256" key="3">
    <source>
        <dbReference type="ARBA" id="ARBA00022833"/>
    </source>
</evidence>
<dbReference type="InterPro" id="IPR001965">
    <property type="entry name" value="Znf_PHD"/>
</dbReference>
<evidence type="ECO:0000256" key="2">
    <source>
        <dbReference type="ARBA" id="ARBA00022771"/>
    </source>
</evidence>
<dbReference type="Proteomes" id="UP001353858">
    <property type="component" value="Unassembled WGS sequence"/>
</dbReference>
<dbReference type="Gene3D" id="3.30.40.10">
    <property type="entry name" value="Zinc/RING finger domain, C3HC4 (zinc finger)"/>
    <property type="match status" value="1"/>
</dbReference>
<dbReference type="SUPFAM" id="SSF57903">
    <property type="entry name" value="FYVE/PHD zinc finger"/>
    <property type="match status" value="1"/>
</dbReference>
<evidence type="ECO:0000259" key="5">
    <source>
        <dbReference type="PROSITE" id="PS50016"/>
    </source>
</evidence>
<proteinExistence type="predicted"/>